<dbReference type="Gene3D" id="1.20.5.340">
    <property type="match status" value="1"/>
</dbReference>
<gene>
    <name evidence="3" type="ORF">HNQ94_001368</name>
</gene>
<feature type="transmembrane region" description="Helical" evidence="2">
    <location>
        <begin position="17"/>
        <end position="45"/>
    </location>
</feature>
<keyword evidence="3" id="KW-0969">Cilium</keyword>
<proteinExistence type="predicted"/>
<reference evidence="3 4" key="1">
    <citation type="submission" date="2020-08" db="EMBL/GenBank/DDBJ databases">
        <title>Genomic Encyclopedia of Type Strains, Phase IV (KMG-IV): sequencing the most valuable type-strain genomes for metagenomic binning, comparative biology and taxonomic classification.</title>
        <authorList>
            <person name="Goeker M."/>
        </authorList>
    </citation>
    <scope>NUCLEOTIDE SEQUENCE [LARGE SCALE GENOMIC DNA]</scope>
    <source>
        <strain evidence="3 4">DSM 19612</strain>
    </source>
</reference>
<evidence type="ECO:0000256" key="1">
    <source>
        <dbReference type="SAM" id="MobiDB-lite"/>
    </source>
</evidence>
<comment type="caution">
    <text evidence="3">The sequence shown here is derived from an EMBL/GenBank/DDBJ whole genome shotgun (WGS) entry which is preliminary data.</text>
</comment>
<evidence type="ECO:0000256" key="2">
    <source>
        <dbReference type="SAM" id="Phobius"/>
    </source>
</evidence>
<dbReference type="EMBL" id="JACHGH010000003">
    <property type="protein sequence ID" value="MBB6452922.1"/>
    <property type="molecule type" value="Genomic_DNA"/>
</dbReference>
<keyword evidence="2" id="KW-0812">Transmembrane</keyword>
<sequence>MSSNQIEENKGSSKLQWFLFVIVIPIVFTITLLLIVLTVAGVNVFDLAEKYGSNIPIVSLLVEESPEQEAEQENVTELKATIKDYEANIEILEQDVKTKEEQITELELTIAQLESDMVNKEQEEQDKEEQVKNVAKSFSQMDAKSAGPIVEKMEK</sequence>
<accession>A0A841Q3H0</accession>
<keyword evidence="3" id="KW-0282">Flagellum</keyword>
<name>A0A841Q3H0_9BACI</name>
<feature type="region of interest" description="Disordered" evidence="1">
    <location>
        <begin position="119"/>
        <end position="155"/>
    </location>
</feature>
<organism evidence="3 4">
    <name type="scientific">Salirhabdus euzebyi</name>
    <dbReference type="NCBI Taxonomy" id="394506"/>
    <lineage>
        <taxon>Bacteria</taxon>
        <taxon>Bacillati</taxon>
        <taxon>Bacillota</taxon>
        <taxon>Bacilli</taxon>
        <taxon>Bacillales</taxon>
        <taxon>Bacillaceae</taxon>
        <taxon>Salirhabdus</taxon>
    </lineage>
</organism>
<dbReference type="AlphaFoldDB" id="A0A841Q3H0"/>
<keyword evidence="2" id="KW-0472">Membrane</keyword>
<keyword evidence="2" id="KW-1133">Transmembrane helix</keyword>
<keyword evidence="4" id="KW-1185">Reference proteome</keyword>
<evidence type="ECO:0000313" key="4">
    <source>
        <dbReference type="Proteomes" id="UP000581688"/>
    </source>
</evidence>
<dbReference type="Proteomes" id="UP000581688">
    <property type="component" value="Unassembled WGS sequence"/>
</dbReference>
<protein>
    <submittedName>
        <fullName evidence="3">Flagellar motility protein MotE (MotC chaperone)</fullName>
    </submittedName>
</protein>
<evidence type="ECO:0000313" key="3">
    <source>
        <dbReference type="EMBL" id="MBB6452922.1"/>
    </source>
</evidence>
<keyword evidence="3" id="KW-0966">Cell projection</keyword>
<dbReference type="RefSeq" id="WP_174495460.1">
    <property type="nucleotide sequence ID" value="NZ_CADDWK010000003.1"/>
</dbReference>